<evidence type="ECO:0000313" key="7">
    <source>
        <dbReference type="EMBL" id="KAK8878432.1"/>
    </source>
</evidence>
<feature type="compositionally biased region" description="Low complexity" evidence="5">
    <location>
        <begin position="298"/>
        <end position="338"/>
    </location>
</feature>
<dbReference type="InterPro" id="IPR000719">
    <property type="entry name" value="Prot_kinase_dom"/>
</dbReference>
<dbReference type="Proteomes" id="UP001470230">
    <property type="component" value="Unassembled WGS sequence"/>
</dbReference>
<dbReference type="PANTHER" id="PTHR24346:SF30">
    <property type="entry name" value="MATERNAL EMBRYONIC LEUCINE ZIPPER KINASE"/>
    <property type="match status" value="1"/>
</dbReference>
<protein>
    <recommendedName>
        <fullName evidence="6">Protein kinase domain-containing protein</fullName>
    </recommendedName>
</protein>
<dbReference type="PROSITE" id="PS00108">
    <property type="entry name" value="PROTEIN_KINASE_ST"/>
    <property type="match status" value="1"/>
</dbReference>
<dbReference type="CDD" id="cd14003">
    <property type="entry name" value="STKc_AMPK-like"/>
    <property type="match status" value="1"/>
</dbReference>
<organism evidence="7 8">
    <name type="scientific">Tritrichomonas musculus</name>
    <dbReference type="NCBI Taxonomy" id="1915356"/>
    <lineage>
        <taxon>Eukaryota</taxon>
        <taxon>Metamonada</taxon>
        <taxon>Parabasalia</taxon>
        <taxon>Tritrichomonadida</taxon>
        <taxon>Tritrichomonadidae</taxon>
        <taxon>Tritrichomonas</taxon>
    </lineage>
</organism>
<dbReference type="InterPro" id="IPR017441">
    <property type="entry name" value="Protein_kinase_ATP_BS"/>
</dbReference>
<feature type="domain" description="Protein kinase" evidence="6">
    <location>
        <begin position="7"/>
        <end position="259"/>
    </location>
</feature>
<dbReference type="SMART" id="SM00220">
    <property type="entry name" value="S_TKc"/>
    <property type="match status" value="1"/>
</dbReference>
<feature type="region of interest" description="Disordered" evidence="5">
    <location>
        <begin position="290"/>
        <end position="343"/>
    </location>
</feature>
<evidence type="ECO:0000256" key="3">
    <source>
        <dbReference type="PROSITE-ProRule" id="PRU10141"/>
    </source>
</evidence>
<dbReference type="InterPro" id="IPR008271">
    <property type="entry name" value="Ser/Thr_kinase_AS"/>
</dbReference>
<evidence type="ECO:0000256" key="1">
    <source>
        <dbReference type="ARBA" id="ARBA00022741"/>
    </source>
</evidence>
<comment type="similarity">
    <text evidence="4">Belongs to the protein kinase superfamily.</text>
</comment>
<dbReference type="PROSITE" id="PS00107">
    <property type="entry name" value="PROTEIN_KINASE_ATP"/>
    <property type="match status" value="1"/>
</dbReference>
<dbReference type="PROSITE" id="PS50011">
    <property type="entry name" value="PROTEIN_KINASE_DOM"/>
    <property type="match status" value="1"/>
</dbReference>
<dbReference type="PANTHER" id="PTHR24346">
    <property type="entry name" value="MAP/MICROTUBULE AFFINITY-REGULATING KINASE"/>
    <property type="match status" value="1"/>
</dbReference>
<keyword evidence="4" id="KW-0808">Transferase</keyword>
<comment type="caution">
    <text evidence="7">The sequence shown here is derived from an EMBL/GenBank/DDBJ whole genome shotgun (WGS) entry which is preliminary data.</text>
</comment>
<keyword evidence="2 3" id="KW-0067">ATP-binding</keyword>
<name>A0ABR2JL94_9EUKA</name>
<keyword evidence="1 3" id="KW-0547">Nucleotide-binding</keyword>
<evidence type="ECO:0000313" key="8">
    <source>
        <dbReference type="Proteomes" id="UP001470230"/>
    </source>
</evidence>
<dbReference type="Pfam" id="PF00069">
    <property type="entry name" value="Pkinase"/>
    <property type="match status" value="1"/>
</dbReference>
<evidence type="ECO:0000259" key="6">
    <source>
        <dbReference type="PROSITE" id="PS50011"/>
    </source>
</evidence>
<accession>A0ABR2JL94</accession>
<dbReference type="InterPro" id="IPR011009">
    <property type="entry name" value="Kinase-like_dom_sf"/>
</dbReference>
<dbReference type="EMBL" id="JAPFFF010000011">
    <property type="protein sequence ID" value="KAK8878432.1"/>
    <property type="molecule type" value="Genomic_DNA"/>
</dbReference>
<keyword evidence="8" id="KW-1185">Reference proteome</keyword>
<dbReference type="Gene3D" id="1.10.510.10">
    <property type="entry name" value="Transferase(Phosphotransferase) domain 1"/>
    <property type="match status" value="1"/>
</dbReference>
<sequence>MFSLDRYSVCGIIGEGAFSEVFLAIHKSTGTAVAVKRIPRKDPKNISDQMMIEQEIDILCSLEHPCVYKLFDFIREDDFYYLIFEYIDNGNLLDFVNNNGRLLEKTARQYFTQLISCLKYLKDRSIAHRDIKLENILLDRYYNLRLIDFGLSTYYHPKHRFLREPCGVAAYAPPEMLLDRPYDDTADIWSSGVLLFTICAGYLPFYDISEEKIADKVINEEPSYPNFFSDDLIDLLKKMLQKNQLNRISLTEIMKHPWFTKGSLPFNFDMLSDEMDKVTKQMQKDLINGSSQSNIMSNNNDNNNNDNNNNDNDNNNNNNDNNDNNNNNNNNNNDNNNNIPLQSAPSISSLLTQHIVKEMRENYGLNPNRVMTEIKYAQIRMRIRPNNETVAYEILKRMSVTDELANMYPTVKSHLPGGNNFSILNLSNFNNSNSGTNISYDLSDSNTNNTNSNTNNIREPAHPPQSEPPKRKFFLFKPRSKSLSIRDSKDLDFV</sequence>
<evidence type="ECO:0000256" key="2">
    <source>
        <dbReference type="ARBA" id="ARBA00022840"/>
    </source>
</evidence>
<keyword evidence="4" id="KW-0723">Serine/threonine-protein kinase</keyword>
<evidence type="ECO:0000256" key="4">
    <source>
        <dbReference type="RuleBase" id="RU000304"/>
    </source>
</evidence>
<dbReference type="SUPFAM" id="SSF56112">
    <property type="entry name" value="Protein kinase-like (PK-like)"/>
    <property type="match status" value="1"/>
</dbReference>
<reference evidence="7 8" key="1">
    <citation type="submission" date="2024-04" db="EMBL/GenBank/DDBJ databases">
        <title>Tritrichomonas musculus Genome.</title>
        <authorList>
            <person name="Alves-Ferreira E."/>
            <person name="Grigg M."/>
            <person name="Lorenzi H."/>
            <person name="Galac M."/>
        </authorList>
    </citation>
    <scope>NUCLEOTIDE SEQUENCE [LARGE SCALE GENOMIC DNA]</scope>
    <source>
        <strain evidence="7 8">EAF2021</strain>
    </source>
</reference>
<keyword evidence="4" id="KW-0418">Kinase</keyword>
<gene>
    <name evidence="7" type="ORF">M9Y10_005205</name>
</gene>
<feature type="binding site" evidence="3">
    <location>
        <position position="41"/>
    </location>
    <ligand>
        <name>ATP</name>
        <dbReference type="ChEBI" id="CHEBI:30616"/>
    </ligand>
</feature>
<proteinExistence type="inferred from homology"/>
<feature type="region of interest" description="Disordered" evidence="5">
    <location>
        <begin position="440"/>
        <end position="472"/>
    </location>
</feature>
<feature type="compositionally biased region" description="Low complexity" evidence="5">
    <location>
        <begin position="440"/>
        <end position="456"/>
    </location>
</feature>
<evidence type="ECO:0000256" key="5">
    <source>
        <dbReference type="SAM" id="MobiDB-lite"/>
    </source>
</evidence>